<evidence type="ECO:0000256" key="3">
    <source>
        <dbReference type="ARBA" id="ARBA00023015"/>
    </source>
</evidence>
<feature type="region of interest" description="Disordered" evidence="6">
    <location>
        <begin position="78"/>
        <end position="109"/>
    </location>
</feature>
<comment type="similarity">
    <text evidence="2">Belongs to the TAF6 family.</text>
</comment>
<dbReference type="PANTHER" id="PTHR10221">
    <property type="entry name" value="TRANSCRIPTION INITIATION FACTOR TFIID SUBUNIT 6"/>
    <property type="match status" value="1"/>
</dbReference>
<dbReference type="GO" id="GO:0051123">
    <property type="term" value="P:RNA polymerase II preinitiation complex assembly"/>
    <property type="evidence" value="ECO:0007669"/>
    <property type="project" value="TreeGrafter"/>
</dbReference>
<sequence>MTTQDINHALRVLNVEPLYGYSSSRPLKFKEAAYGSGQLYYLDDEEVEFEKVMNMPLPKVPRDVSLKAHWLAIEGVQPAIPQNPTPSDSGKPLTGPPTNGASRNQALPTDTTTKPLVKHVISRELSLYFERATEALTNPTDPAARSAAISSLQNDPGLHQLIPYFTSFIAEKITHGLKDLLTLEMMLHTAHALLRNPNLYIDPYITNLMPSILTCLVGNKLGPTSVEEAAATGREQCAVRDLAASIIHYIINRFADAYHSMKSRIAKTLLRVFMDPQKTLGAQYGAIAGLSGMGTNVLRLLLLPNFKIYELVLRRAMDEGKTNEVEKCLDALMVAIRTLDNDEISAEVVNVGELDEEKVRTVLSKKLGDMVTERIMREKNERVIKFLYSWYNIYISLLHQQAVRKFWKIPRTSLTLLHTAVRSSTVPSNSGVSISLTRAFWASLCILASEASFSSPTASFGADSVEEGAPPTASLD</sequence>
<keyword evidence="4" id="KW-0804">Transcription</keyword>
<dbReference type="InterPro" id="IPR011442">
    <property type="entry name" value="TAF6_C"/>
</dbReference>
<comment type="caution">
    <text evidence="8">The sequence shown here is derived from an EMBL/GenBank/DDBJ whole genome shotgun (WGS) entry which is preliminary data.</text>
</comment>
<dbReference type="STRING" id="698492.A0A0E9NH04"/>
<dbReference type="Pfam" id="PF07571">
    <property type="entry name" value="TAF6_C"/>
    <property type="match status" value="1"/>
</dbReference>
<dbReference type="InterPro" id="IPR037796">
    <property type="entry name" value="TAF6"/>
</dbReference>
<dbReference type="GO" id="GO:0005669">
    <property type="term" value="C:transcription factor TFIID complex"/>
    <property type="evidence" value="ECO:0007669"/>
    <property type="project" value="InterPro"/>
</dbReference>
<protein>
    <recommendedName>
        <fullName evidence="7">TAF6 C-terminal HEAT repeat domain-containing protein</fullName>
    </recommendedName>
</protein>
<dbReference type="Proteomes" id="UP000033140">
    <property type="component" value="Unassembled WGS sequence"/>
</dbReference>
<reference evidence="8 9" key="1">
    <citation type="journal article" date="2011" name="J. Gen. Appl. Microbiol.">
        <title>Draft genome sequencing of the enigmatic yeast Saitoella complicata.</title>
        <authorList>
            <person name="Nishida H."/>
            <person name="Hamamoto M."/>
            <person name="Sugiyama J."/>
        </authorList>
    </citation>
    <scope>NUCLEOTIDE SEQUENCE [LARGE SCALE GENOMIC DNA]</scope>
    <source>
        <strain evidence="8 9">NRRL Y-17804</strain>
    </source>
</reference>
<dbReference type="CDD" id="cd08050">
    <property type="entry name" value="TAF6C"/>
    <property type="match status" value="1"/>
</dbReference>
<dbReference type="SUPFAM" id="SSF48371">
    <property type="entry name" value="ARM repeat"/>
    <property type="match status" value="1"/>
</dbReference>
<dbReference type="EMBL" id="BACD03000020">
    <property type="protein sequence ID" value="GAO49167.1"/>
    <property type="molecule type" value="Genomic_DNA"/>
</dbReference>
<evidence type="ECO:0000256" key="5">
    <source>
        <dbReference type="ARBA" id="ARBA00023242"/>
    </source>
</evidence>
<dbReference type="GO" id="GO:0016251">
    <property type="term" value="F:RNA polymerase II general transcription initiation factor activity"/>
    <property type="evidence" value="ECO:0007669"/>
    <property type="project" value="InterPro"/>
</dbReference>
<evidence type="ECO:0000259" key="7">
    <source>
        <dbReference type="Pfam" id="PF07571"/>
    </source>
</evidence>
<reference evidence="8 9" key="3">
    <citation type="journal article" date="2015" name="Genome Announc.">
        <title>Draft Genome Sequence of the Archiascomycetous Yeast Saitoella complicata.</title>
        <authorList>
            <person name="Yamauchi K."/>
            <person name="Kondo S."/>
            <person name="Hamamoto M."/>
            <person name="Takahashi Y."/>
            <person name="Ogura Y."/>
            <person name="Hayashi T."/>
            <person name="Nishida H."/>
        </authorList>
    </citation>
    <scope>NUCLEOTIDE SEQUENCE [LARGE SCALE GENOMIC DNA]</scope>
    <source>
        <strain evidence="8 9">NRRL Y-17804</strain>
    </source>
</reference>
<reference evidence="8 9" key="2">
    <citation type="journal article" date="2014" name="J. Gen. Appl. Microbiol.">
        <title>The early diverging ascomycetous budding yeast Saitoella complicata has three histone deacetylases belonging to the Clr6, Hos2, and Rpd3 lineages.</title>
        <authorList>
            <person name="Nishida H."/>
            <person name="Matsumoto T."/>
            <person name="Kondo S."/>
            <person name="Hamamoto M."/>
            <person name="Yoshikawa H."/>
        </authorList>
    </citation>
    <scope>NUCLEOTIDE SEQUENCE [LARGE SCALE GENOMIC DNA]</scope>
    <source>
        <strain evidence="8 9">NRRL Y-17804</strain>
    </source>
</reference>
<keyword evidence="9" id="KW-1185">Reference proteome</keyword>
<evidence type="ECO:0000256" key="4">
    <source>
        <dbReference type="ARBA" id="ARBA00023163"/>
    </source>
</evidence>
<name>A0A0E9NH04_SAICN</name>
<dbReference type="AlphaFoldDB" id="A0A0E9NH04"/>
<evidence type="ECO:0000256" key="2">
    <source>
        <dbReference type="ARBA" id="ARBA00007688"/>
    </source>
</evidence>
<feature type="compositionally biased region" description="Polar residues" evidence="6">
    <location>
        <begin position="96"/>
        <end position="109"/>
    </location>
</feature>
<feature type="region of interest" description="Disordered" evidence="6">
    <location>
        <begin position="457"/>
        <end position="476"/>
    </location>
</feature>
<dbReference type="GO" id="GO:0046695">
    <property type="term" value="C:SLIK (SAGA-like) complex"/>
    <property type="evidence" value="ECO:0007669"/>
    <property type="project" value="InterPro"/>
</dbReference>
<evidence type="ECO:0000256" key="6">
    <source>
        <dbReference type="SAM" id="MobiDB-lite"/>
    </source>
</evidence>
<evidence type="ECO:0000313" key="8">
    <source>
        <dbReference type="EMBL" id="GAO49167.1"/>
    </source>
</evidence>
<dbReference type="GO" id="GO:0003713">
    <property type="term" value="F:transcription coactivator activity"/>
    <property type="evidence" value="ECO:0007669"/>
    <property type="project" value="TreeGrafter"/>
</dbReference>
<comment type="subcellular location">
    <subcellularLocation>
        <location evidence="1">Nucleus</location>
    </subcellularLocation>
</comment>
<dbReference type="InterPro" id="IPR046344">
    <property type="entry name" value="TAF6_C_sf"/>
</dbReference>
<evidence type="ECO:0000256" key="1">
    <source>
        <dbReference type="ARBA" id="ARBA00004123"/>
    </source>
</evidence>
<dbReference type="GO" id="GO:0000124">
    <property type="term" value="C:SAGA complex"/>
    <property type="evidence" value="ECO:0007669"/>
    <property type="project" value="InterPro"/>
</dbReference>
<dbReference type="Gene3D" id="1.25.40.770">
    <property type="entry name" value="TAF6, C-terminal HEAT repeat domain"/>
    <property type="match status" value="1"/>
</dbReference>
<keyword evidence="5" id="KW-0539">Nucleus</keyword>
<gene>
    <name evidence="8" type="ORF">G7K_3325-t1</name>
</gene>
<dbReference type="PANTHER" id="PTHR10221:SF9">
    <property type="entry name" value="TRANSCRIPTION INITIATION FACTOR TFIID SUBUNIT 6"/>
    <property type="match status" value="1"/>
</dbReference>
<organism evidence="8 9">
    <name type="scientific">Saitoella complicata (strain BCRC 22490 / CBS 7301 / JCM 7358 / NBRC 10748 / NRRL Y-17804)</name>
    <dbReference type="NCBI Taxonomy" id="698492"/>
    <lineage>
        <taxon>Eukaryota</taxon>
        <taxon>Fungi</taxon>
        <taxon>Dikarya</taxon>
        <taxon>Ascomycota</taxon>
        <taxon>Taphrinomycotina</taxon>
        <taxon>Taphrinomycotina incertae sedis</taxon>
        <taxon>Saitoella</taxon>
    </lineage>
</organism>
<evidence type="ECO:0000313" key="9">
    <source>
        <dbReference type="Proteomes" id="UP000033140"/>
    </source>
</evidence>
<feature type="domain" description="TAF6 C-terminal HEAT repeat" evidence="7">
    <location>
        <begin position="117"/>
        <end position="307"/>
    </location>
</feature>
<keyword evidence="3" id="KW-0805">Transcription regulation</keyword>
<dbReference type="InterPro" id="IPR016024">
    <property type="entry name" value="ARM-type_fold"/>
</dbReference>
<proteinExistence type="inferred from homology"/>
<accession>A0A0E9NH04</accession>